<keyword evidence="2" id="KW-1185">Reference proteome</keyword>
<name>A0A1Q5ZVG0_9SPHI</name>
<organism evidence="1 2">
    <name type="scientific">Mucilaginibacter polytrichastri</name>
    <dbReference type="NCBI Taxonomy" id="1302689"/>
    <lineage>
        <taxon>Bacteria</taxon>
        <taxon>Pseudomonadati</taxon>
        <taxon>Bacteroidota</taxon>
        <taxon>Sphingobacteriia</taxon>
        <taxon>Sphingobacteriales</taxon>
        <taxon>Sphingobacteriaceae</taxon>
        <taxon>Mucilaginibacter</taxon>
    </lineage>
</organism>
<reference evidence="1 2" key="1">
    <citation type="submission" date="2016-11" db="EMBL/GenBank/DDBJ databases">
        <title>Whole Genome Sequencing of Mucilaginibacter polytrichastri RG4-7(T) isolated from the moss sample.</title>
        <authorList>
            <person name="Li Y."/>
        </authorList>
    </citation>
    <scope>NUCLEOTIDE SEQUENCE [LARGE SCALE GENOMIC DNA]</scope>
    <source>
        <strain evidence="1 2">RG4-7</strain>
    </source>
</reference>
<accession>A0A1Q5ZVG0</accession>
<evidence type="ECO:0000313" key="2">
    <source>
        <dbReference type="Proteomes" id="UP000186720"/>
    </source>
</evidence>
<proteinExistence type="predicted"/>
<protein>
    <submittedName>
        <fullName evidence="1">Uncharacterized protein</fullName>
    </submittedName>
</protein>
<gene>
    <name evidence="1" type="ORF">RG47T_1200</name>
</gene>
<dbReference type="EMBL" id="MPPL01000001">
    <property type="protein sequence ID" value="OKS85754.1"/>
    <property type="molecule type" value="Genomic_DNA"/>
</dbReference>
<dbReference type="Proteomes" id="UP000186720">
    <property type="component" value="Unassembled WGS sequence"/>
</dbReference>
<comment type="caution">
    <text evidence="1">The sequence shown here is derived from an EMBL/GenBank/DDBJ whole genome shotgun (WGS) entry which is preliminary data.</text>
</comment>
<dbReference type="AlphaFoldDB" id="A0A1Q5ZVG0"/>
<dbReference type="STRING" id="1302689.RG47T_1200"/>
<sequence>MISQKEGIENNEQVYFHINIKDLGSDFYLTKIALNGVKPEKYSFKSTYAKFETYVYVDTDRSLKINNKVFYVPDSNNWEFIIYAVGDRIISIEKLTPYELIKENSEGKIKL</sequence>
<evidence type="ECO:0000313" key="1">
    <source>
        <dbReference type="EMBL" id="OKS85754.1"/>
    </source>
</evidence>